<organism evidence="1 2">
    <name type="scientific">Ceratitis capitata</name>
    <name type="common">Mediterranean fruit fly</name>
    <name type="synonym">Tephritis capitata</name>
    <dbReference type="NCBI Taxonomy" id="7213"/>
    <lineage>
        <taxon>Eukaryota</taxon>
        <taxon>Metazoa</taxon>
        <taxon>Ecdysozoa</taxon>
        <taxon>Arthropoda</taxon>
        <taxon>Hexapoda</taxon>
        <taxon>Insecta</taxon>
        <taxon>Pterygota</taxon>
        <taxon>Neoptera</taxon>
        <taxon>Endopterygota</taxon>
        <taxon>Diptera</taxon>
        <taxon>Brachycera</taxon>
        <taxon>Muscomorpha</taxon>
        <taxon>Tephritoidea</taxon>
        <taxon>Tephritidae</taxon>
        <taxon>Ceratitis</taxon>
        <taxon>Ceratitis</taxon>
    </lineage>
</organism>
<dbReference type="OrthoDB" id="7861146at2759"/>
<dbReference type="Proteomes" id="UP000606786">
    <property type="component" value="Unassembled WGS sequence"/>
</dbReference>
<accession>A0A811VDX0</accession>
<proteinExistence type="predicted"/>
<dbReference type="AlphaFoldDB" id="A0A811VDX0"/>
<gene>
    <name evidence="1" type="ORF">CCAP1982_LOCUS22082</name>
</gene>
<protein>
    <submittedName>
        <fullName evidence="1">(Mediterranean fruit fly) hypothetical protein</fullName>
    </submittedName>
</protein>
<reference evidence="1" key="1">
    <citation type="submission" date="2020-11" db="EMBL/GenBank/DDBJ databases">
        <authorList>
            <person name="Whitehead M."/>
        </authorList>
    </citation>
    <scope>NUCLEOTIDE SEQUENCE</scope>
    <source>
        <strain evidence="1">EGII</strain>
    </source>
</reference>
<evidence type="ECO:0000313" key="2">
    <source>
        <dbReference type="Proteomes" id="UP000606786"/>
    </source>
</evidence>
<keyword evidence="2" id="KW-1185">Reference proteome</keyword>
<comment type="caution">
    <text evidence="1">The sequence shown here is derived from an EMBL/GenBank/DDBJ whole genome shotgun (WGS) entry which is preliminary data.</text>
</comment>
<evidence type="ECO:0000313" key="1">
    <source>
        <dbReference type="EMBL" id="CAD7014075.1"/>
    </source>
</evidence>
<name>A0A811VDX0_CERCA</name>
<dbReference type="EMBL" id="CAJHJT010000056">
    <property type="protein sequence ID" value="CAD7014075.1"/>
    <property type="molecule type" value="Genomic_DNA"/>
</dbReference>
<sequence>MSKEIKIKYKDQLTVVGTPYKIFRLMHVDYSFMVSFFNSPILNCSWINVNDDFTIKCRGKQPILLRQSKFYCFGYGLYYLADLLALCMDQQDSLTKIASQGSFSVVHLSYIPPLKAAQAGLNHGMYVCSPSQVASAFTSSRDKLNEIKGWLPLNVQQQYARQQQQEACSSD</sequence>